<proteinExistence type="predicted"/>
<evidence type="ECO:0000313" key="2">
    <source>
        <dbReference type="EMBL" id="KAH7033247.1"/>
    </source>
</evidence>
<name>A0A9P8YBP3_9PEZI</name>
<comment type="caution">
    <text evidence="2">The sequence shown here is derived from an EMBL/GenBank/DDBJ whole genome shotgun (WGS) entry which is preliminary data.</text>
</comment>
<accession>A0A9P8YBP3</accession>
<feature type="compositionally biased region" description="Low complexity" evidence="1">
    <location>
        <begin position="117"/>
        <end position="133"/>
    </location>
</feature>
<evidence type="ECO:0000313" key="3">
    <source>
        <dbReference type="Proteomes" id="UP000756346"/>
    </source>
</evidence>
<dbReference type="EMBL" id="JAGTJQ010000004">
    <property type="protein sequence ID" value="KAH7033247.1"/>
    <property type="molecule type" value="Genomic_DNA"/>
</dbReference>
<dbReference type="AlphaFoldDB" id="A0A9P8YBP3"/>
<feature type="region of interest" description="Disordered" evidence="1">
    <location>
        <begin position="92"/>
        <end position="170"/>
    </location>
</feature>
<feature type="region of interest" description="Disordered" evidence="1">
    <location>
        <begin position="1"/>
        <end position="80"/>
    </location>
</feature>
<dbReference type="RefSeq" id="XP_046014079.1">
    <property type="nucleotide sequence ID" value="XM_046153641.1"/>
</dbReference>
<feature type="region of interest" description="Disordered" evidence="1">
    <location>
        <begin position="276"/>
        <end position="320"/>
    </location>
</feature>
<dbReference type="OrthoDB" id="5154006at2759"/>
<reference evidence="2" key="1">
    <citation type="journal article" date="2021" name="Nat. Commun.">
        <title>Genetic determinants of endophytism in the Arabidopsis root mycobiome.</title>
        <authorList>
            <person name="Mesny F."/>
            <person name="Miyauchi S."/>
            <person name="Thiergart T."/>
            <person name="Pickel B."/>
            <person name="Atanasova L."/>
            <person name="Karlsson M."/>
            <person name="Huettel B."/>
            <person name="Barry K.W."/>
            <person name="Haridas S."/>
            <person name="Chen C."/>
            <person name="Bauer D."/>
            <person name="Andreopoulos W."/>
            <person name="Pangilinan J."/>
            <person name="LaButti K."/>
            <person name="Riley R."/>
            <person name="Lipzen A."/>
            <person name="Clum A."/>
            <person name="Drula E."/>
            <person name="Henrissat B."/>
            <person name="Kohler A."/>
            <person name="Grigoriev I.V."/>
            <person name="Martin F.M."/>
            <person name="Hacquard S."/>
        </authorList>
    </citation>
    <scope>NUCLEOTIDE SEQUENCE</scope>
    <source>
        <strain evidence="2">MPI-CAGE-CH-0230</strain>
    </source>
</reference>
<dbReference type="GeneID" id="70183187"/>
<feature type="compositionally biased region" description="Basic and acidic residues" evidence="1">
    <location>
        <begin position="56"/>
        <end position="73"/>
    </location>
</feature>
<keyword evidence="3" id="KW-1185">Reference proteome</keyword>
<feature type="compositionally biased region" description="Basic and acidic residues" evidence="1">
    <location>
        <begin position="276"/>
        <end position="317"/>
    </location>
</feature>
<gene>
    <name evidence="2" type="ORF">B0I36DRAFT_321046</name>
</gene>
<dbReference type="Proteomes" id="UP000756346">
    <property type="component" value="Unassembled WGS sequence"/>
</dbReference>
<sequence length="339" mass="36747">MAKTKNKSGITAGEKKVKLSSPIVTISEPVESFAKNGETPGDSIKDKAGKNNKNGNIDRKKDDVFDQKEDGAKRTTNRLNAQTLAMLLKLVSSEDGSSASSSSSSSSDGGGSDQDDTSSSSSTSSSSDNGTQSPKKPIALKSSLKKTLPPPLEHAGILRDDNDPENTQTATPHSFTAVYAGLYPDRVVLYPTCSPRFPGATIPMSTAATTHEGASSSVWTQEDCDCLSMLEARQRALKWLDLQAEFYNITGKMVSAGEIQEKFEADIARAHRAEEVKEAKRETQKKEKKKIDKLDGEKSCRNEDARRKAEQEAKAVSEIESEDERIIAAAIKTVLMLRQ</sequence>
<protein>
    <submittedName>
        <fullName evidence="2">Uncharacterized protein</fullName>
    </submittedName>
</protein>
<organism evidence="2 3">
    <name type="scientific">Microdochium trichocladiopsis</name>
    <dbReference type="NCBI Taxonomy" id="1682393"/>
    <lineage>
        <taxon>Eukaryota</taxon>
        <taxon>Fungi</taxon>
        <taxon>Dikarya</taxon>
        <taxon>Ascomycota</taxon>
        <taxon>Pezizomycotina</taxon>
        <taxon>Sordariomycetes</taxon>
        <taxon>Xylariomycetidae</taxon>
        <taxon>Xylariales</taxon>
        <taxon>Microdochiaceae</taxon>
        <taxon>Microdochium</taxon>
    </lineage>
</organism>
<evidence type="ECO:0000256" key="1">
    <source>
        <dbReference type="SAM" id="MobiDB-lite"/>
    </source>
</evidence>
<feature type="compositionally biased region" description="Low complexity" evidence="1">
    <location>
        <begin position="93"/>
        <end position="107"/>
    </location>
</feature>